<dbReference type="Gene3D" id="3.20.20.80">
    <property type="entry name" value="Glycosidases"/>
    <property type="match status" value="1"/>
</dbReference>
<evidence type="ECO:0000256" key="2">
    <source>
        <dbReference type="ARBA" id="ARBA00022801"/>
    </source>
</evidence>
<evidence type="ECO:0000256" key="1">
    <source>
        <dbReference type="ARBA" id="ARBA00005641"/>
    </source>
</evidence>
<dbReference type="PANTHER" id="PTHR31308:SF3">
    <property type="entry name" value="ENDOGLYCOCERAMIDASE"/>
    <property type="match status" value="1"/>
</dbReference>
<organism evidence="6 7">
    <name type="scientific">[Mycobacterium] crassicus</name>
    <dbReference type="NCBI Taxonomy" id="2872309"/>
    <lineage>
        <taxon>Bacteria</taxon>
        <taxon>Bacillati</taxon>
        <taxon>Actinomycetota</taxon>
        <taxon>Actinomycetes</taxon>
        <taxon>Mycobacteriales</taxon>
        <taxon>Mycobacteriaceae</taxon>
        <taxon>Mycolicibacter</taxon>
    </lineage>
</organism>
<dbReference type="Pfam" id="PF18564">
    <property type="entry name" value="Glyco_hydro_5_C"/>
    <property type="match status" value="1"/>
</dbReference>
<comment type="caution">
    <text evidence="6">The sequence shown here is derived from an EMBL/GenBank/DDBJ whole genome shotgun (WGS) entry which is preliminary data.</text>
</comment>
<dbReference type="Gene3D" id="2.60.40.1180">
    <property type="entry name" value="Golgi alpha-mannosidase II"/>
    <property type="match status" value="1"/>
</dbReference>
<keyword evidence="3" id="KW-0326">Glycosidase</keyword>
<reference evidence="6 7" key="1">
    <citation type="submission" date="2023-12" db="EMBL/GenBank/DDBJ databases">
        <title>Description of new species of Mycobacterium terrae complex isolated from sewage at the Sao Paulo Zoological Park Foundation in Brazil.</title>
        <authorList>
            <person name="Romagnoli C.L."/>
            <person name="Conceicao E.C."/>
            <person name="Machado E."/>
            <person name="Barreto L.B.P.F."/>
            <person name="Sharma A."/>
            <person name="Silva N.M."/>
            <person name="Marques L.E."/>
            <person name="Juliana M.A."/>
            <person name="Lourenco M.C.S."/>
            <person name="Digiampietri L.A."/>
            <person name="Suffys P.N."/>
            <person name="Viana-Niero C."/>
        </authorList>
    </citation>
    <scope>NUCLEOTIDE SEQUENCE [LARGE SCALE GENOMIC DNA]</scope>
    <source>
        <strain evidence="6 7">MYC098</strain>
    </source>
</reference>
<protein>
    <submittedName>
        <fullName evidence="6">Cellulase family glycosylhydrolase</fullName>
    </submittedName>
</protein>
<evidence type="ECO:0000313" key="7">
    <source>
        <dbReference type="Proteomes" id="UP001299596"/>
    </source>
</evidence>
<dbReference type="InterPro" id="IPR041036">
    <property type="entry name" value="GH5_C"/>
</dbReference>
<dbReference type="Proteomes" id="UP001299596">
    <property type="component" value="Unassembled WGS sequence"/>
</dbReference>
<dbReference type="Pfam" id="PF21526">
    <property type="entry name" value="PGRS"/>
    <property type="match status" value="1"/>
</dbReference>
<dbReference type="InterPro" id="IPR013780">
    <property type="entry name" value="Glyco_hydro_b"/>
</dbReference>
<dbReference type="InterPro" id="IPR048996">
    <property type="entry name" value="PGRS_rpt"/>
</dbReference>
<proteinExistence type="inferred from homology"/>
<keyword evidence="2" id="KW-0378">Hydrolase</keyword>
<dbReference type="SUPFAM" id="SSF51445">
    <property type="entry name" value="(Trans)glycosidases"/>
    <property type="match status" value="1"/>
</dbReference>
<sequence length="723" mass="73528">MIRYRGGSGFGRSIALSAAVGVAITFGVAAPPPAGAEMFEDLFDQAVAPFLDVATGGVDWDALGSPAAWDAFFDPAHWDGVIAGSSSVGIAEATMSLQQLIYTPLHAGIEGWINSAGPTPILDGLNDISKAMGWGAMIADGAAGTEANPDGGAAGWLFGDGGAGWDNTASGGAGGAGGAAGIFGNGGHGGDGGSGADGGRGGDGGAGGTLMGVGGAGGDAGDGVYSGIGSLPALGGAGGIAGMFGVHGAVGHYGTLDGAPAGDPYTGLSTNGHWFTDDDGRVVLLHGVNQVYKIPPFEPGADGFSDDDAAFLAANGFNVVRVGVIWAGVEPEPGVYDSDYLASVNETVQTLARHGIRSILDFHQDLYSSTFGGEGAPEWATQTGGLDNPDYGFPVNYLLNPAQNHAWDAFWSNAKASDGIGLQNHYAQSWQHVANYFKGESSVAGYELINEPWPGSQVGSIAFGSPHFDEQTLTPFYNQLASAIRSVDPNTPVFYEPNISSVVGMPTHLGTVDDDNTAFSFHSYCLQAVVAQIGFGCEAWADSIIGHSLDYADARDMPVFLSEFGNNPFGLTGVMAAANHAQIGWTKWEYTDLNDITTTGGGRGSLVYDPSLPPTGDNVNQPVLAMLAQPYPQVIAGTPGAWSFDAVSSGGDGTFQFSYSTAMAGGSGSFAAGAQTQIAMPVTAYPDGYQVSVTGGHVVSQGSVLIIASDPGATSVDVVVKPA</sequence>
<feature type="domain" description="Glycoside hydrolase family 5" evidence="4">
    <location>
        <begin position="306"/>
        <end position="591"/>
    </location>
</feature>
<dbReference type="InterPro" id="IPR017853">
    <property type="entry name" value="GH"/>
</dbReference>
<dbReference type="InterPro" id="IPR052066">
    <property type="entry name" value="Glycosphingolipid_Hydrolases"/>
</dbReference>
<dbReference type="Pfam" id="PF00150">
    <property type="entry name" value="Cellulase"/>
    <property type="match status" value="1"/>
</dbReference>
<dbReference type="InterPro" id="IPR001547">
    <property type="entry name" value="Glyco_hydro_5"/>
</dbReference>
<accession>A0ABU5XC13</accession>
<feature type="domain" description="Glycoside hydrolase family 5 C-terminal" evidence="5">
    <location>
        <begin position="630"/>
        <end position="708"/>
    </location>
</feature>
<comment type="similarity">
    <text evidence="1">Belongs to the glycosyl hydrolase 5 (cellulase A) family.</text>
</comment>
<evidence type="ECO:0000256" key="3">
    <source>
        <dbReference type="ARBA" id="ARBA00023295"/>
    </source>
</evidence>
<dbReference type="PANTHER" id="PTHR31308">
    <property type="match status" value="1"/>
</dbReference>
<name>A0ABU5XC13_9MYCO</name>
<evidence type="ECO:0000259" key="5">
    <source>
        <dbReference type="Pfam" id="PF18564"/>
    </source>
</evidence>
<keyword evidence="7" id="KW-1185">Reference proteome</keyword>
<evidence type="ECO:0000313" key="6">
    <source>
        <dbReference type="EMBL" id="MEB3019825.1"/>
    </source>
</evidence>
<dbReference type="EMBL" id="JAYJJR010000001">
    <property type="protein sequence ID" value="MEB3019825.1"/>
    <property type="molecule type" value="Genomic_DNA"/>
</dbReference>
<gene>
    <name evidence="6" type="ORF">K6T79_02055</name>
</gene>
<dbReference type="RefSeq" id="WP_305071011.1">
    <property type="nucleotide sequence ID" value="NZ_JAYJJR010000001.1"/>
</dbReference>
<evidence type="ECO:0000259" key="4">
    <source>
        <dbReference type="Pfam" id="PF00150"/>
    </source>
</evidence>